<organism evidence="2 3">
    <name type="scientific">Trichoderma harzianum CBS 226.95</name>
    <dbReference type="NCBI Taxonomy" id="983964"/>
    <lineage>
        <taxon>Eukaryota</taxon>
        <taxon>Fungi</taxon>
        <taxon>Dikarya</taxon>
        <taxon>Ascomycota</taxon>
        <taxon>Pezizomycotina</taxon>
        <taxon>Sordariomycetes</taxon>
        <taxon>Hypocreomycetidae</taxon>
        <taxon>Hypocreales</taxon>
        <taxon>Hypocreaceae</taxon>
        <taxon>Trichoderma</taxon>
    </lineage>
</organism>
<feature type="transmembrane region" description="Helical" evidence="1">
    <location>
        <begin position="44"/>
        <end position="63"/>
    </location>
</feature>
<name>A0A2T4AQY8_TRIHA</name>
<reference evidence="2 3" key="1">
    <citation type="submission" date="2016-07" db="EMBL/GenBank/DDBJ databases">
        <title>Multiple horizontal gene transfer events from other fungi enriched the ability of initially mycotrophic Trichoderma (Ascomycota) to feed on dead plant biomass.</title>
        <authorList>
            <consortium name="DOE Joint Genome Institute"/>
            <person name="Aerts A."/>
            <person name="Atanasova L."/>
            <person name="Chenthamara K."/>
            <person name="Zhang J."/>
            <person name="Grujic M."/>
            <person name="Henrissat B."/>
            <person name="Kuo A."/>
            <person name="Salamov A."/>
            <person name="Lipzen A."/>
            <person name="Labutti K."/>
            <person name="Barry K."/>
            <person name="Miao Y."/>
            <person name="Rahimi M.J."/>
            <person name="Shen Q."/>
            <person name="Grigoriev I.V."/>
            <person name="Kubicek C.P."/>
            <person name="Druzhinina I.S."/>
        </authorList>
    </citation>
    <scope>NUCLEOTIDE SEQUENCE [LARGE SCALE GENOMIC DNA]</scope>
    <source>
        <strain evidence="2 3">CBS 226.95</strain>
    </source>
</reference>
<dbReference type="GeneID" id="36622742"/>
<dbReference type="RefSeq" id="XP_024779140.1">
    <property type="nucleotide sequence ID" value="XM_024914177.1"/>
</dbReference>
<gene>
    <name evidence="2" type="ORF">M431DRAFT_304539</name>
</gene>
<evidence type="ECO:0000256" key="1">
    <source>
        <dbReference type="SAM" id="Phobius"/>
    </source>
</evidence>
<proteinExistence type="predicted"/>
<keyword evidence="1" id="KW-1133">Transmembrane helix</keyword>
<evidence type="ECO:0000313" key="3">
    <source>
        <dbReference type="Proteomes" id="UP000241690"/>
    </source>
</evidence>
<protein>
    <submittedName>
        <fullName evidence="2">Uncharacterized protein</fullName>
    </submittedName>
</protein>
<evidence type="ECO:0000313" key="2">
    <source>
        <dbReference type="EMBL" id="PTB59463.1"/>
    </source>
</evidence>
<keyword evidence="3" id="KW-1185">Reference proteome</keyword>
<sequence>MIFSLFLFSIYLRHDTISRSMDLGLGDFMFCFLLDIISSPSFFYLPLFFMRLMLGLSFFLYGCNNRFALYTHWLRADASGVASAGFLALDEKRREGACM</sequence>
<dbReference type="Proteomes" id="UP000241690">
    <property type="component" value="Unassembled WGS sequence"/>
</dbReference>
<dbReference type="EMBL" id="KZ679676">
    <property type="protein sequence ID" value="PTB59463.1"/>
    <property type="molecule type" value="Genomic_DNA"/>
</dbReference>
<keyword evidence="1" id="KW-0472">Membrane</keyword>
<dbReference type="AlphaFoldDB" id="A0A2T4AQY8"/>
<keyword evidence="1" id="KW-0812">Transmembrane</keyword>
<accession>A0A2T4AQY8</accession>